<dbReference type="Proteomes" id="UP000251795">
    <property type="component" value="Segment"/>
</dbReference>
<protein>
    <submittedName>
        <fullName evidence="1">Uncharacterized protein</fullName>
    </submittedName>
</protein>
<evidence type="ECO:0000313" key="2">
    <source>
        <dbReference type="Proteomes" id="UP000251795"/>
    </source>
</evidence>
<gene>
    <name evidence="1" type="ORF">Alexandra_257</name>
</gene>
<evidence type="ECO:0000313" key="1">
    <source>
        <dbReference type="EMBL" id="AWY08514.1"/>
    </source>
</evidence>
<dbReference type="EMBL" id="MH248138">
    <property type="protein sequence ID" value="AWY08514.1"/>
    <property type="molecule type" value="Genomic_DNA"/>
</dbReference>
<organism evidence="1 2">
    <name type="scientific">Erwinia phage vB_EamM_Alexandra</name>
    <dbReference type="NCBI Taxonomy" id="2201424"/>
    <lineage>
        <taxon>Viruses</taxon>
        <taxon>Duplodnaviria</taxon>
        <taxon>Heunggongvirae</taxon>
        <taxon>Uroviricota</taxon>
        <taxon>Caudoviricetes</taxon>
        <taxon>Alexandravirus</taxon>
        <taxon>Alexandravirus alexandra</taxon>
    </lineage>
</organism>
<sequence length="105" mass="11631">MWRTISYYVISSAMTRSTLKEATTMSEKQITIDVIADVTSPTEVVFEDGETSTQWLAPFDLRLTVSLNCGPAGVPEVNIIGDEDELKRFLAANDQFVDAEIVDVI</sequence>
<reference evidence="1 2" key="1">
    <citation type="submission" date="2018-04" db="EMBL/GenBank/DDBJ databases">
        <authorList>
            <person name="Go L.Y."/>
            <person name="Mitchell J.A."/>
        </authorList>
    </citation>
    <scope>NUCLEOTIDE SEQUENCE [LARGE SCALE GENOMIC DNA]</scope>
</reference>
<proteinExistence type="predicted"/>
<keyword evidence="2" id="KW-1185">Reference proteome</keyword>
<name>A0A2Z4QF16_9CAUD</name>
<accession>A0A2Z4QF16</accession>